<dbReference type="GO" id="GO:0008360">
    <property type="term" value="P:regulation of cell shape"/>
    <property type="evidence" value="ECO:0007669"/>
    <property type="project" value="UniProtKB-KW"/>
</dbReference>
<keyword evidence="6" id="KW-0012">Acyltransferase</keyword>
<proteinExistence type="inferred from homology"/>
<dbReference type="AlphaFoldDB" id="A0A371P1L7"/>
<accession>A0A371P1L7</accession>
<protein>
    <recommendedName>
        <fullName evidence="9">Lipid II:glycine glycyltransferase</fullName>
        <ecNumber evidence="8">2.3.2.16</ecNumber>
    </recommendedName>
    <alternativeName>
        <fullName evidence="10">Factor essential for expression of methicillin resistance X</fullName>
    </alternativeName>
</protein>
<dbReference type="EMBL" id="QUBQ01000007">
    <property type="protein sequence ID" value="REK69460.1"/>
    <property type="molecule type" value="Genomic_DNA"/>
</dbReference>
<evidence type="ECO:0000256" key="5">
    <source>
        <dbReference type="ARBA" id="ARBA00022984"/>
    </source>
</evidence>
<evidence type="ECO:0000256" key="1">
    <source>
        <dbReference type="ARBA" id="ARBA00004496"/>
    </source>
</evidence>
<comment type="catalytic activity">
    <reaction evidence="11">
        <text>beta-D-GlcNAc-(1-&gt;4)-Mur2Ac(oyl-L-Ala-D-isoglutaminyl-L-Lys-D-Ala-D-Ala)-di-trans,octa-cis-undecaprenyl diphosphate + glycyl-tRNA(Gly) = beta-D-GlcNAc-(1-&gt;4)-Mur2Ac(oyl-L-Ala-D-isoglutaminyl-L-Lys-(N(6)-Gly)-D-Ala-D-Ala)-di-trans,octa-cis-undecaprenyl diphosphate + tRNA(Gly) + H(+)</text>
        <dbReference type="Rhea" id="RHEA:30435"/>
        <dbReference type="Rhea" id="RHEA-COMP:9664"/>
        <dbReference type="Rhea" id="RHEA-COMP:9683"/>
        <dbReference type="ChEBI" id="CHEBI:15378"/>
        <dbReference type="ChEBI" id="CHEBI:62233"/>
        <dbReference type="ChEBI" id="CHEBI:62234"/>
        <dbReference type="ChEBI" id="CHEBI:78442"/>
        <dbReference type="ChEBI" id="CHEBI:78522"/>
        <dbReference type="EC" id="2.3.2.16"/>
    </reaction>
</comment>
<dbReference type="PANTHER" id="PTHR36174">
    <property type="entry name" value="LIPID II:GLYCINE GLYCYLTRANSFERASE"/>
    <property type="match status" value="1"/>
</dbReference>
<dbReference type="GO" id="GO:0009252">
    <property type="term" value="P:peptidoglycan biosynthetic process"/>
    <property type="evidence" value="ECO:0007669"/>
    <property type="project" value="UniProtKB-KW"/>
</dbReference>
<evidence type="ECO:0000256" key="3">
    <source>
        <dbReference type="ARBA" id="ARBA00022679"/>
    </source>
</evidence>
<evidence type="ECO:0000256" key="4">
    <source>
        <dbReference type="ARBA" id="ARBA00022960"/>
    </source>
</evidence>
<dbReference type="GO" id="GO:0071555">
    <property type="term" value="P:cell wall organization"/>
    <property type="evidence" value="ECO:0007669"/>
    <property type="project" value="UniProtKB-KW"/>
</dbReference>
<dbReference type="Pfam" id="PF02388">
    <property type="entry name" value="FemAB"/>
    <property type="match status" value="2"/>
</dbReference>
<dbReference type="PANTHER" id="PTHR36174:SF1">
    <property type="entry name" value="LIPID II:GLYCINE GLYCYLTRANSFERASE"/>
    <property type="match status" value="1"/>
</dbReference>
<keyword evidence="7" id="KW-0961">Cell wall biogenesis/degradation</keyword>
<sequence length="333" mass="38602">MPIVDITNEAEMSRYERFLRTSPFATTTQDTGWSEVKNNWIPLYVYLEEAGEIIAAMSVLMVNAVGEQKLAYCCKGPVCDPKDTALVDRLIQEAEAAARDHQAFVLRMDPETAYDKELHKQYAELGYVLRNRNVSSKDTTQPRYNMVLDLKGKTESELLEGFHSKTRYNIRLSERKGVTTRFSSESADLELFHQLYVVMSNRHGISYRPYPYFARMLEAYRDYTRIYLAEHEGDTIAAAVAISYGDKTWYIYGASANEKRNLMAPHLLQWEMIKWAVEQGKARYDFGGVFKLDQSDGLYRFKEGFCHPDRYTEYIGEIDRVLNEEAYRTFTSK</sequence>
<keyword evidence="3 12" id="KW-0808">Transferase</keyword>
<dbReference type="InterPro" id="IPR003447">
    <property type="entry name" value="FEMABX"/>
</dbReference>
<dbReference type="Gene3D" id="3.40.630.30">
    <property type="match status" value="2"/>
</dbReference>
<evidence type="ECO:0000313" key="12">
    <source>
        <dbReference type="EMBL" id="REK69460.1"/>
    </source>
</evidence>
<dbReference type="InterPro" id="IPR016181">
    <property type="entry name" value="Acyl_CoA_acyltransferase"/>
</dbReference>
<dbReference type="SUPFAM" id="SSF55729">
    <property type="entry name" value="Acyl-CoA N-acyltransferases (Nat)"/>
    <property type="match status" value="2"/>
</dbReference>
<reference evidence="12 13" key="1">
    <citation type="submission" date="2018-08" db="EMBL/GenBank/DDBJ databases">
        <title>Paenibacillus sp. M4BSY-1, whole genome shotgun sequence.</title>
        <authorList>
            <person name="Tuo L."/>
        </authorList>
    </citation>
    <scope>NUCLEOTIDE SEQUENCE [LARGE SCALE GENOMIC DNA]</scope>
    <source>
        <strain evidence="12 13">M4BSY-1</strain>
    </source>
</reference>
<dbReference type="GO" id="GO:0016755">
    <property type="term" value="F:aminoacyltransferase activity"/>
    <property type="evidence" value="ECO:0007669"/>
    <property type="project" value="InterPro"/>
</dbReference>
<evidence type="ECO:0000256" key="10">
    <source>
        <dbReference type="ARBA" id="ARBA00042933"/>
    </source>
</evidence>
<dbReference type="Proteomes" id="UP000261905">
    <property type="component" value="Unassembled WGS sequence"/>
</dbReference>
<evidence type="ECO:0000313" key="13">
    <source>
        <dbReference type="Proteomes" id="UP000261905"/>
    </source>
</evidence>
<organism evidence="12 13">
    <name type="scientific">Paenibacillus paeoniae</name>
    <dbReference type="NCBI Taxonomy" id="2292705"/>
    <lineage>
        <taxon>Bacteria</taxon>
        <taxon>Bacillati</taxon>
        <taxon>Bacillota</taxon>
        <taxon>Bacilli</taxon>
        <taxon>Bacillales</taxon>
        <taxon>Paenibacillaceae</taxon>
        <taxon>Paenibacillus</taxon>
    </lineage>
</organism>
<dbReference type="RefSeq" id="WP_116049511.1">
    <property type="nucleotide sequence ID" value="NZ_QUBQ01000007.1"/>
</dbReference>
<keyword evidence="13" id="KW-1185">Reference proteome</keyword>
<comment type="subcellular location">
    <subcellularLocation>
        <location evidence="1">Cytoplasm</location>
    </subcellularLocation>
</comment>
<name>A0A371P1L7_9BACL</name>
<evidence type="ECO:0000256" key="11">
    <source>
        <dbReference type="ARBA" id="ARBA00048654"/>
    </source>
</evidence>
<gene>
    <name evidence="12" type="ORF">DX130_23400</name>
</gene>
<evidence type="ECO:0000256" key="8">
    <source>
        <dbReference type="ARBA" id="ARBA00039074"/>
    </source>
</evidence>
<dbReference type="InterPro" id="IPR050644">
    <property type="entry name" value="PG_Glycine_Bridge_Synth"/>
</dbReference>
<keyword evidence="4" id="KW-0133">Cell shape</keyword>
<evidence type="ECO:0000256" key="7">
    <source>
        <dbReference type="ARBA" id="ARBA00023316"/>
    </source>
</evidence>
<dbReference type="PROSITE" id="PS51191">
    <property type="entry name" value="FEMABX"/>
    <property type="match status" value="1"/>
</dbReference>
<dbReference type="EC" id="2.3.2.16" evidence="8"/>
<evidence type="ECO:0000256" key="9">
    <source>
        <dbReference type="ARBA" id="ARBA00040679"/>
    </source>
</evidence>
<comment type="similarity">
    <text evidence="2">Belongs to the FemABX family.</text>
</comment>
<comment type="caution">
    <text evidence="12">The sequence shown here is derived from an EMBL/GenBank/DDBJ whole genome shotgun (WGS) entry which is preliminary data.</text>
</comment>
<dbReference type="GO" id="GO:0005737">
    <property type="term" value="C:cytoplasm"/>
    <property type="evidence" value="ECO:0007669"/>
    <property type="project" value="UniProtKB-SubCell"/>
</dbReference>
<evidence type="ECO:0000256" key="2">
    <source>
        <dbReference type="ARBA" id="ARBA00009943"/>
    </source>
</evidence>
<dbReference type="OrthoDB" id="9785911at2"/>
<keyword evidence="5" id="KW-0573">Peptidoglycan synthesis</keyword>
<evidence type="ECO:0000256" key="6">
    <source>
        <dbReference type="ARBA" id="ARBA00023315"/>
    </source>
</evidence>